<evidence type="ECO:0000256" key="3">
    <source>
        <dbReference type="ARBA" id="ARBA00022679"/>
    </source>
</evidence>
<dbReference type="GO" id="GO:0000408">
    <property type="term" value="C:EKC/KEOPS complex"/>
    <property type="evidence" value="ECO:0007669"/>
    <property type="project" value="InterPro"/>
</dbReference>
<dbReference type="GO" id="GO:0005506">
    <property type="term" value="F:iron ion binding"/>
    <property type="evidence" value="ECO:0007669"/>
    <property type="project" value="UniProtKB-UniRule"/>
</dbReference>
<keyword evidence="3 9" id="KW-0808">Transferase</keyword>
<evidence type="ECO:0000313" key="12">
    <source>
        <dbReference type="Proteomes" id="UP000268446"/>
    </source>
</evidence>
<evidence type="ECO:0000259" key="10">
    <source>
        <dbReference type="Pfam" id="PF00814"/>
    </source>
</evidence>
<dbReference type="Pfam" id="PF00814">
    <property type="entry name" value="TsaD"/>
    <property type="match status" value="1"/>
</dbReference>
<comment type="catalytic activity">
    <reaction evidence="8 9">
        <text>L-threonylcarbamoyladenylate + adenosine(37) in tRNA = N(6)-L-threonylcarbamoyladenosine(37) in tRNA + AMP + H(+)</text>
        <dbReference type="Rhea" id="RHEA:37059"/>
        <dbReference type="Rhea" id="RHEA-COMP:10162"/>
        <dbReference type="Rhea" id="RHEA-COMP:10163"/>
        <dbReference type="ChEBI" id="CHEBI:15378"/>
        <dbReference type="ChEBI" id="CHEBI:73682"/>
        <dbReference type="ChEBI" id="CHEBI:74411"/>
        <dbReference type="ChEBI" id="CHEBI:74418"/>
        <dbReference type="ChEBI" id="CHEBI:456215"/>
        <dbReference type="EC" id="2.3.1.234"/>
    </reaction>
</comment>
<evidence type="ECO:0000313" key="11">
    <source>
        <dbReference type="EMBL" id="RLE52357.1"/>
    </source>
</evidence>
<dbReference type="PANTHER" id="PTHR11735">
    <property type="entry name" value="TRNA N6-ADENOSINE THREONYLCARBAMOYLTRANSFERASE"/>
    <property type="match status" value="1"/>
</dbReference>
<evidence type="ECO:0000256" key="5">
    <source>
        <dbReference type="ARBA" id="ARBA00022723"/>
    </source>
</evidence>
<comment type="subcellular location">
    <subcellularLocation>
        <location evidence="1 9">Cytoplasm</location>
    </subcellularLocation>
</comment>
<accession>A0A497EYU9</accession>
<keyword evidence="2 9" id="KW-0963">Cytoplasm</keyword>
<dbReference type="Proteomes" id="UP000268446">
    <property type="component" value="Unassembled WGS sequence"/>
</dbReference>
<evidence type="ECO:0000256" key="6">
    <source>
        <dbReference type="ARBA" id="ARBA00023004"/>
    </source>
</evidence>
<evidence type="ECO:0000256" key="9">
    <source>
        <dbReference type="HAMAP-Rule" id="MF_01446"/>
    </source>
</evidence>
<feature type="binding site" evidence="9">
    <location>
        <position position="174"/>
    </location>
    <ligand>
        <name>substrate</name>
    </ligand>
</feature>
<dbReference type="InterPro" id="IPR017861">
    <property type="entry name" value="KAE1/TsaD"/>
</dbReference>
<reference evidence="11 12" key="1">
    <citation type="submission" date="2018-06" db="EMBL/GenBank/DDBJ databases">
        <title>Extensive metabolic versatility and redundancy in microbially diverse, dynamic hydrothermal sediments.</title>
        <authorList>
            <person name="Dombrowski N."/>
            <person name="Teske A."/>
            <person name="Baker B.J."/>
        </authorList>
    </citation>
    <scope>NUCLEOTIDE SEQUENCE [LARGE SCALE GENOMIC DNA]</scope>
    <source>
        <strain evidence="11">B29_G17</strain>
    </source>
</reference>
<dbReference type="SUPFAM" id="SSF53067">
    <property type="entry name" value="Actin-like ATPase domain"/>
    <property type="match status" value="1"/>
</dbReference>
<dbReference type="EC" id="2.3.1.234" evidence="9"/>
<dbReference type="NCBIfam" id="TIGR03722">
    <property type="entry name" value="arch_KAE1"/>
    <property type="match status" value="1"/>
</dbReference>
<dbReference type="GO" id="GO:0005737">
    <property type="term" value="C:cytoplasm"/>
    <property type="evidence" value="ECO:0007669"/>
    <property type="project" value="UniProtKB-SubCell"/>
</dbReference>
<dbReference type="NCBIfam" id="TIGR00329">
    <property type="entry name" value="gcp_kae1"/>
    <property type="match status" value="1"/>
</dbReference>
<dbReference type="GO" id="GO:0061711">
    <property type="term" value="F:tRNA N(6)-L-threonylcarbamoyladenine synthase activity"/>
    <property type="evidence" value="ECO:0007669"/>
    <property type="project" value="UniProtKB-EC"/>
</dbReference>
<dbReference type="PRINTS" id="PR00789">
    <property type="entry name" value="OSIALOPTASE"/>
</dbReference>
<dbReference type="Gene3D" id="3.30.420.40">
    <property type="match status" value="2"/>
</dbReference>
<sequence length="338" mass="36070">MLILGIECTAHTFGCGVASSDGEILANVNSEYIPDKGGIHPREAARHHANVAPSILKSALSKAGVEIEAVNGIAISLGPGLGPCLRTGATVARALAAYFEKPLIPVNHCVAHIEIAKLICDAEDPLVVYVSGGNTIIAAYAGGRYRVFGETLDIALGNCLDVFARRAGLPHPGGPYIEKLAREGERFIPLPYVVKGQDVSFSGLLTAALKKLDEGERLEDLCYSLQEVAFSMVCEVAERAIAHTMKKELLLTGGVAANRRLQEMLKAVAEEHGATFGVVPHEYARDNGAMIAWTGVLAMKHGITIPLEESFIKPRWRLDAVDVPWVGESEVAAIEEGS</sequence>
<feature type="binding site" evidence="9">
    <location>
        <position position="108"/>
    </location>
    <ligand>
        <name>Fe cation</name>
        <dbReference type="ChEBI" id="CHEBI:24875"/>
    </ligand>
</feature>
<keyword evidence="6 9" id="KW-0408">Iron</keyword>
<feature type="binding site" evidence="9">
    <location>
        <position position="178"/>
    </location>
    <ligand>
        <name>substrate</name>
    </ligand>
</feature>
<keyword evidence="11" id="KW-0418">Kinase</keyword>
<feature type="binding site" evidence="9">
    <location>
        <position position="258"/>
    </location>
    <ligand>
        <name>substrate</name>
    </ligand>
</feature>
<feature type="binding site" evidence="9">
    <location>
        <position position="112"/>
    </location>
    <ligand>
        <name>Fe cation</name>
        <dbReference type="ChEBI" id="CHEBI:24875"/>
    </ligand>
</feature>
<dbReference type="FunFam" id="3.30.420.40:FF:000038">
    <property type="entry name" value="Probable tRNA N6-adenosine threonylcarbamoyltransferase"/>
    <property type="match status" value="1"/>
</dbReference>
<feature type="binding site" evidence="9">
    <location>
        <position position="286"/>
    </location>
    <ligand>
        <name>Fe cation</name>
        <dbReference type="ChEBI" id="CHEBI:24875"/>
    </ligand>
</feature>
<dbReference type="EMBL" id="QMQZ01000002">
    <property type="protein sequence ID" value="RLE52357.1"/>
    <property type="molecule type" value="Genomic_DNA"/>
</dbReference>
<dbReference type="CDD" id="cd24131">
    <property type="entry name" value="ASKHA_NBD_Kae1_arch_bac"/>
    <property type="match status" value="1"/>
</dbReference>
<keyword evidence="7 9" id="KW-0012">Acyltransferase</keyword>
<dbReference type="NCBIfam" id="NF007174">
    <property type="entry name" value="PRK09605.1"/>
    <property type="match status" value="1"/>
</dbReference>
<comment type="similarity">
    <text evidence="9">Belongs to the KAE1 / TsaD family.</text>
</comment>
<comment type="caution">
    <text evidence="11">The sequence shown here is derived from an EMBL/GenBank/DDBJ whole genome shotgun (WGS) entry which is preliminary data.</text>
</comment>
<dbReference type="AlphaFoldDB" id="A0A497EYU9"/>
<proteinExistence type="inferred from homology"/>
<evidence type="ECO:0000256" key="1">
    <source>
        <dbReference type="ARBA" id="ARBA00004496"/>
    </source>
</evidence>
<evidence type="ECO:0000256" key="2">
    <source>
        <dbReference type="ARBA" id="ARBA00022490"/>
    </source>
</evidence>
<dbReference type="GO" id="GO:0002949">
    <property type="term" value="P:tRNA threonylcarbamoyladenosine modification"/>
    <property type="evidence" value="ECO:0007669"/>
    <property type="project" value="UniProtKB-UniRule"/>
</dbReference>
<feature type="domain" description="Gcp-like" evidence="10">
    <location>
        <begin position="24"/>
        <end position="293"/>
    </location>
</feature>
<feature type="binding site" evidence="9">
    <location>
        <position position="129"/>
    </location>
    <ligand>
        <name>Fe cation</name>
        <dbReference type="ChEBI" id="CHEBI:24875"/>
    </ligand>
</feature>
<keyword evidence="4 9" id="KW-0819">tRNA processing</keyword>
<feature type="binding site" evidence="9">
    <location>
        <position position="161"/>
    </location>
    <ligand>
        <name>substrate</name>
    </ligand>
</feature>
<comment type="cofactor">
    <cofactor evidence="9">
        <name>Fe(2+)</name>
        <dbReference type="ChEBI" id="CHEBI:29033"/>
    </cofactor>
    <text evidence="9">Binds 1 Fe(2+) ion per subunit.</text>
</comment>
<dbReference type="PANTHER" id="PTHR11735:SF14">
    <property type="entry name" value="TRNA N6-ADENOSINE THREONYLCARBAMOYLTRANSFERASE"/>
    <property type="match status" value="1"/>
</dbReference>
<name>A0A497EYU9_9CREN</name>
<dbReference type="InterPro" id="IPR000905">
    <property type="entry name" value="Gcp-like_dom"/>
</dbReference>
<protein>
    <recommendedName>
        <fullName evidence="9">tRNA N6-adenosine threonylcarbamoyltransferase</fullName>
        <ecNumber evidence="9">2.3.1.234</ecNumber>
    </recommendedName>
    <alternativeName>
        <fullName evidence="9">N6-L-threonylcarbamoyladenine synthase</fullName>
        <shortName evidence="9">t(6)A synthase</shortName>
    </alternativeName>
    <alternativeName>
        <fullName evidence="9">t(6)A37 threonylcarbamoyladenosine biosynthesis protein Kae1</fullName>
    </alternativeName>
    <alternativeName>
        <fullName evidence="9">tRNA threonylcarbamoyladenosine biosynthesis protein Kae1</fullName>
    </alternativeName>
</protein>
<gene>
    <name evidence="9" type="primary">kae1</name>
    <name evidence="11" type="ORF">DRJ20_00235</name>
</gene>
<dbReference type="GO" id="GO:0004674">
    <property type="term" value="F:protein serine/threonine kinase activity"/>
    <property type="evidence" value="ECO:0007669"/>
    <property type="project" value="UniProtKB-KW"/>
</dbReference>
<feature type="binding site" evidence="9">
    <location>
        <begin position="129"/>
        <end position="133"/>
    </location>
    <ligand>
        <name>substrate</name>
    </ligand>
</feature>
<evidence type="ECO:0000256" key="8">
    <source>
        <dbReference type="ARBA" id="ARBA00048117"/>
    </source>
</evidence>
<keyword evidence="5 9" id="KW-0479">Metal-binding</keyword>
<evidence type="ECO:0000256" key="7">
    <source>
        <dbReference type="ARBA" id="ARBA00023315"/>
    </source>
</evidence>
<evidence type="ECO:0000256" key="4">
    <source>
        <dbReference type="ARBA" id="ARBA00022694"/>
    </source>
</evidence>
<dbReference type="InterPro" id="IPR043129">
    <property type="entry name" value="ATPase_NBD"/>
</dbReference>
<dbReference type="InterPro" id="IPR034680">
    <property type="entry name" value="Kae1_archaea_euk"/>
</dbReference>
<organism evidence="11 12">
    <name type="scientific">Thermoproteota archaeon</name>
    <dbReference type="NCBI Taxonomy" id="2056631"/>
    <lineage>
        <taxon>Archaea</taxon>
        <taxon>Thermoproteota</taxon>
    </lineage>
</organism>
<comment type="function">
    <text evidence="9">Required for the formation of a threonylcarbamoyl group on adenosine at position 37 (t(6)A37) in tRNAs that read codons beginning with adenine. Is probably involved in the transfer of the threonylcarbamoyl moiety of threonylcarbamoyl-AMP (TC-AMP) to the N6 group of A37.</text>
</comment>
<dbReference type="HAMAP" id="MF_01446">
    <property type="entry name" value="Kae1"/>
    <property type="match status" value="1"/>
</dbReference>